<dbReference type="EMBL" id="JADOER010000009">
    <property type="protein sequence ID" value="MBT9312663.1"/>
    <property type="molecule type" value="Genomic_DNA"/>
</dbReference>
<name>A0ABS5Y496_9CYAN</name>
<reference evidence="2 3" key="1">
    <citation type="journal article" date="2021" name="Mar. Drugs">
        <title>Genome Reduction and Secondary Metabolism of the Marine Sponge-Associated Cyanobacterium Leptothoe.</title>
        <authorList>
            <person name="Konstantinou D."/>
            <person name="Popin R.V."/>
            <person name="Fewer D.P."/>
            <person name="Sivonen K."/>
            <person name="Gkelis S."/>
        </authorList>
    </citation>
    <scope>NUCLEOTIDE SEQUENCE [LARGE SCALE GENOMIC DNA]</scope>
    <source>
        <strain evidence="2 3">TAU-MAC 1615</strain>
    </source>
</reference>
<gene>
    <name evidence="2" type="ORF">IXB28_10635</name>
</gene>
<protein>
    <submittedName>
        <fullName evidence="2">Uncharacterized protein</fullName>
    </submittedName>
</protein>
<dbReference type="Proteomes" id="UP001196661">
    <property type="component" value="Unassembled WGS sequence"/>
</dbReference>
<feature type="region of interest" description="Disordered" evidence="1">
    <location>
        <begin position="1"/>
        <end position="30"/>
    </location>
</feature>
<dbReference type="RefSeq" id="WP_215618555.1">
    <property type="nucleotide sequence ID" value="NZ_JADOER010000009.1"/>
</dbReference>
<evidence type="ECO:0000313" key="3">
    <source>
        <dbReference type="Proteomes" id="UP001196661"/>
    </source>
</evidence>
<keyword evidence="3" id="KW-1185">Reference proteome</keyword>
<accession>A0ABS5Y496</accession>
<comment type="caution">
    <text evidence="2">The sequence shown here is derived from an EMBL/GenBank/DDBJ whole genome shotgun (WGS) entry which is preliminary data.</text>
</comment>
<sequence length="120" mass="13368">MTLGYSRRTKRGHIPVPKLKSQVDTASNGQRAPSKLAMCAIKAGNVRHQSWQCAPSKLAMCAIKAGNSAIKATIKEHVPCKQHLKGFTRLSSPLIPKEERLHQHFPVARFGEYKYLPKHA</sequence>
<evidence type="ECO:0000313" key="2">
    <source>
        <dbReference type="EMBL" id="MBT9312663.1"/>
    </source>
</evidence>
<proteinExistence type="predicted"/>
<organism evidence="2 3">
    <name type="scientific">Leptothoe kymatousa TAU-MAC 1615</name>
    <dbReference type="NCBI Taxonomy" id="2364775"/>
    <lineage>
        <taxon>Bacteria</taxon>
        <taxon>Bacillati</taxon>
        <taxon>Cyanobacteriota</taxon>
        <taxon>Cyanophyceae</taxon>
        <taxon>Nodosilineales</taxon>
        <taxon>Cymatolegaceae</taxon>
        <taxon>Leptothoe</taxon>
        <taxon>Leptothoe kymatousa</taxon>
    </lineage>
</organism>
<evidence type="ECO:0000256" key="1">
    <source>
        <dbReference type="SAM" id="MobiDB-lite"/>
    </source>
</evidence>